<dbReference type="AlphaFoldDB" id="A0A4Z0Q6M2"/>
<evidence type="ECO:0000313" key="3">
    <source>
        <dbReference type="EMBL" id="TGE24332.1"/>
    </source>
</evidence>
<protein>
    <submittedName>
        <fullName evidence="3">Tail fiber domain-containing protein</fullName>
    </submittedName>
</protein>
<comment type="caution">
    <text evidence="3">The sequence shown here is derived from an EMBL/GenBank/DDBJ whole genome shotgun (WGS) entry which is preliminary data.</text>
</comment>
<sequence>MASTPTTLLTYTVSTTPSPLEISTDTPTPGLVTVAVASNPDVLCRFIVIKVPIGDLNDDLYRETPAPTISSSSADWAPTLEEAFDASVQAAPRNYHTFTLANNTTSHVVDQPVTFTIKGVVNASSGSALLPVAEYSAPVSSPTYSSKVASFPLPKAAAPAFYVRNFISSAPDTPTVPATEFINATKFLLAWESNGTYFKVYQKGQTTPVYEGNATSYLVEQGLPTDTTFVLAATLKDATLYQTLTVTVRNPSLTPHVVGIGGPSGFRLANTNSNVIGADGYGGNIESLAWATGQNGYVGQFFNGAGGGSANGVVIKVASTSATALDVSQGVIDQMGTPLLRVSGTGKVGIGITTPAYALDVNGVVNAHQEIRSTAVISNAAGSLSQFGPNDAGFYYEAGGTMQFVAGGHRWMMLNTQGSMGLGTGSPVAKLHVNGNAGEQNVQGVANWFSYNWVGANNTLVHDAGASGQRPLAAYFEGGEVWVNGSIVSGTVSAASDARIKRVVGPSDCTADLARLQQLQITDYAYIDQANNPAHTVKKVIAQQVQQVYPEAVSRHTGAIPNVYEPAASLSHAAGYLTVRTTRPHELPAAGGRMRLYTPQGQDLHVEASVVDEHTFRFASEQPHEALFVYGKYVADFLSVDYDALAMLNVSATQALIQQNAALQAQAERQQARLDQLQGALEELQAQMATLLGGIKVPDAPALN</sequence>
<keyword evidence="4" id="KW-1185">Reference proteome</keyword>
<dbReference type="RefSeq" id="WP_135461809.1">
    <property type="nucleotide sequence ID" value="NZ_SRLC01000001.1"/>
</dbReference>
<reference evidence="3 4" key="1">
    <citation type="submission" date="2019-04" db="EMBL/GenBank/DDBJ databases">
        <authorList>
            <person name="Feng G."/>
            <person name="Zhang J."/>
            <person name="Zhu H."/>
        </authorList>
    </citation>
    <scope>NUCLEOTIDE SEQUENCE [LARGE SCALE GENOMIC DNA]</scope>
    <source>
        <strain evidence="3 4">JCM 31653</strain>
    </source>
</reference>
<name>A0A4Z0Q6M2_9BACT</name>
<dbReference type="Proteomes" id="UP000297549">
    <property type="component" value="Unassembled WGS sequence"/>
</dbReference>
<feature type="domain" description="Peptidase S74" evidence="2">
    <location>
        <begin position="496"/>
        <end position="667"/>
    </location>
</feature>
<dbReference type="Pfam" id="PF13884">
    <property type="entry name" value="Peptidase_S74"/>
    <property type="match status" value="1"/>
</dbReference>
<gene>
    <name evidence="3" type="ORF">E5K00_03710</name>
</gene>
<evidence type="ECO:0000259" key="2">
    <source>
        <dbReference type="PROSITE" id="PS51688"/>
    </source>
</evidence>
<proteinExistence type="predicted"/>
<organism evidence="3 4">
    <name type="scientific">Hymenobacter aquaticus</name>
    <dbReference type="NCBI Taxonomy" id="1867101"/>
    <lineage>
        <taxon>Bacteria</taxon>
        <taxon>Pseudomonadati</taxon>
        <taxon>Bacteroidota</taxon>
        <taxon>Cytophagia</taxon>
        <taxon>Cytophagales</taxon>
        <taxon>Hymenobacteraceae</taxon>
        <taxon>Hymenobacter</taxon>
    </lineage>
</organism>
<keyword evidence="1" id="KW-0175">Coiled coil</keyword>
<feature type="coiled-coil region" evidence="1">
    <location>
        <begin position="653"/>
        <end position="694"/>
    </location>
</feature>
<accession>A0A4Z0Q6M2</accession>
<evidence type="ECO:0000256" key="1">
    <source>
        <dbReference type="SAM" id="Coils"/>
    </source>
</evidence>
<dbReference type="InterPro" id="IPR030392">
    <property type="entry name" value="S74_ICA"/>
</dbReference>
<dbReference type="OrthoDB" id="946948at2"/>
<evidence type="ECO:0000313" key="4">
    <source>
        <dbReference type="Proteomes" id="UP000297549"/>
    </source>
</evidence>
<dbReference type="EMBL" id="SRLC01000001">
    <property type="protein sequence ID" value="TGE24332.1"/>
    <property type="molecule type" value="Genomic_DNA"/>
</dbReference>
<dbReference type="PROSITE" id="PS51688">
    <property type="entry name" value="ICA"/>
    <property type="match status" value="1"/>
</dbReference>